<protein>
    <submittedName>
        <fullName evidence="1">Uncharacterized protein</fullName>
    </submittedName>
</protein>
<evidence type="ECO:0000313" key="1">
    <source>
        <dbReference type="EMBL" id="CAB3985940.1"/>
    </source>
</evidence>
<reference evidence="1" key="1">
    <citation type="submission" date="2020-04" db="EMBL/GenBank/DDBJ databases">
        <authorList>
            <person name="Alioto T."/>
            <person name="Alioto T."/>
            <person name="Gomez Garrido J."/>
        </authorList>
    </citation>
    <scope>NUCLEOTIDE SEQUENCE</scope>
    <source>
        <strain evidence="1">A484AB</strain>
    </source>
</reference>
<name>A0A6S7GME4_PARCT</name>
<evidence type="ECO:0000313" key="2">
    <source>
        <dbReference type="Proteomes" id="UP001152795"/>
    </source>
</evidence>
<dbReference type="Proteomes" id="UP001152795">
    <property type="component" value="Unassembled WGS sequence"/>
</dbReference>
<proteinExistence type="predicted"/>
<sequence length="158" mass="18512">MYRPRMREQVDEDAETQDPFNCFEDYFNAFYEEQTSNRIQNCQPSITSGSQRNDATSTRDSSGVSGYEALLRAPTEALSDKLLQLIGQKYSVNTNKTHLQNEVMLARKYVREMTVLRAKKEKEFWQAMYTWKTTTWPNGLSPDDWREVRREDLAAYDA</sequence>
<comment type="caution">
    <text evidence="1">The sequence shown here is derived from an EMBL/GenBank/DDBJ whole genome shotgun (WGS) entry which is preliminary data.</text>
</comment>
<dbReference type="AlphaFoldDB" id="A0A6S7GME4"/>
<dbReference type="EMBL" id="CACRXK020000942">
    <property type="protein sequence ID" value="CAB3985940.1"/>
    <property type="molecule type" value="Genomic_DNA"/>
</dbReference>
<accession>A0A6S7GME4</accession>
<keyword evidence="2" id="KW-1185">Reference proteome</keyword>
<organism evidence="1 2">
    <name type="scientific">Paramuricea clavata</name>
    <name type="common">Red gorgonian</name>
    <name type="synonym">Violescent sea-whip</name>
    <dbReference type="NCBI Taxonomy" id="317549"/>
    <lineage>
        <taxon>Eukaryota</taxon>
        <taxon>Metazoa</taxon>
        <taxon>Cnidaria</taxon>
        <taxon>Anthozoa</taxon>
        <taxon>Octocorallia</taxon>
        <taxon>Malacalcyonacea</taxon>
        <taxon>Plexauridae</taxon>
        <taxon>Paramuricea</taxon>
    </lineage>
</organism>
<gene>
    <name evidence="1" type="ORF">PACLA_8A059420</name>
</gene>